<protein>
    <submittedName>
        <fullName evidence="3">Uncharacterized protein</fullName>
    </submittedName>
</protein>
<organism evidence="3 4">
    <name type="scientific">Rhizoctonia solani</name>
    <dbReference type="NCBI Taxonomy" id="456999"/>
    <lineage>
        <taxon>Eukaryota</taxon>
        <taxon>Fungi</taxon>
        <taxon>Dikarya</taxon>
        <taxon>Basidiomycota</taxon>
        <taxon>Agaricomycotina</taxon>
        <taxon>Agaricomycetes</taxon>
        <taxon>Cantharellales</taxon>
        <taxon>Ceratobasidiaceae</taxon>
        <taxon>Rhizoctonia</taxon>
    </lineage>
</organism>
<evidence type="ECO:0000313" key="4">
    <source>
        <dbReference type="Proteomes" id="UP000663827"/>
    </source>
</evidence>
<evidence type="ECO:0000256" key="1">
    <source>
        <dbReference type="SAM" id="Coils"/>
    </source>
</evidence>
<evidence type="ECO:0000256" key="2">
    <source>
        <dbReference type="SAM" id="MobiDB-lite"/>
    </source>
</evidence>
<accession>A0A8H3HMV3</accession>
<proteinExistence type="predicted"/>
<feature type="region of interest" description="Disordered" evidence="2">
    <location>
        <begin position="24"/>
        <end position="96"/>
    </location>
</feature>
<sequence length="244" mass="27124">MDYDANRINELLSQLQNSTAFQNVVTSNSNPTPSVPADDVTPPTPASIAPQPQTSGSTVFDLLSRLNPGASSSNQPPPPANESGEKPPPPIPEASPEHLRSMTVQQALPHIAKLTQRAEVREMVKLLQARQNKLEQSLSETQQVTMQKHEQRVAYAKNKANIVGVPLSEKEMQDLDSQLAEDLKKFHTNHVLLLWDYQRTKQQTQLESLGVPCMFETSDPAAVQRQQKVLRIIMDSLNESEDMD</sequence>
<reference evidence="3" key="1">
    <citation type="submission" date="2021-01" db="EMBL/GenBank/DDBJ databases">
        <authorList>
            <person name="Kaushik A."/>
        </authorList>
    </citation>
    <scope>NUCLEOTIDE SEQUENCE</scope>
    <source>
        <strain evidence="3">AG5</strain>
    </source>
</reference>
<comment type="caution">
    <text evidence="3">The sequence shown here is derived from an EMBL/GenBank/DDBJ whole genome shotgun (WGS) entry which is preliminary data.</text>
</comment>
<keyword evidence="1" id="KW-0175">Coiled coil</keyword>
<dbReference type="AlphaFoldDB" id="A0A8H3HMV3"/>
<evidence type="ECO:0000313" key="3">
    <source>
        <dbReference type="EMBL" id="CAE7114495.1"/>
    </source>
</evidence>
<feature type="compositionally biased region" description="Pro residues" evidence="2">
    <location>
        <begin position="75"/>
        <end position="93"/>
    </location>
</feature>
<dbReference type="EMBL" id="CAJNJQ010001012">
    <property type="protein sequence ID" value="CAE7114495.1"/>
    <property type="molecule type" value="Genomic_DNA"/>
</dbReference>
<dbReference type="Proteomes" id="UP000663827">
    <property type="component" value="Unassembled WGS sequence"/>
</dbReference>
<gene>
    <name evidence="3" type="ORF">RDB_LOCUS51172</name>
</gene>
<feature type="coiled-coil region" evidence="1">
    <location>
        <begin position="117"/>
        <end position="144"/>
    </location>
</feature>
<name>A0A8H3HMV3_9AGAM</name>